<feature type="compositionally biased region" description="Low complexity" evidence="2">
    <location>
        <begin position="103"/>
        <end position="114"/>
    </location>
</feature>
<evidence type="ECO:0000313" key="6">
    <source>
        <dbReference type="Proteomes" id="UP000054047"/>
    </source>
</evidence>
<feature type="domain" description="Nematode cuticle collagen N-terminal" evidence="4">
    <location>
        <begin position="9"/>
        <end position="50"/>
    </location>
</feature>
<proteinExistence type="predicted"/>
<keyword evidence="1" id="KW-0677">Repeat</keyword>
<dbReference type="GO" id="GO:0042302">
    <property type="term" value="F:structural constituent of cuticle"/>
    <property type="evidence" value="ECO:0007669"/>
    <property type="project" value="InterPro"/>
</dbReference>
<keyword evidence="3" id="KW-1133">Transmembrane helix</keyword>
<name>A0A0C2DZJ9_9BILA</name>
<evidence type="ECO:0000313" key="5">
    <source>
        <dbReference type="EMBL" id="KIH68472.1"/>
    </source>
</evidence>
<keyword evidence="3" id="KW-0812">Transmembrane</keyword>
<dbReference type="EMBL" id="KN726369">
    <property type="protein sequence ID" value="KIH68472.1"/>
    <property type="molecule type" value="Genomic_DNA"/>
</dbReference>
<feature type="region of interest" description="Disordered" evidence="2">
    <location>
        <begin position="88"/>
        <end position="185"/>
    </location>
</feature>
<protein>
    <recommendedName>
        <fullName evidence="4">Nematode cuticle collagen N-terminal domain-containing protein</fullName>
    </recommendedName>
</protein>
<dbReference type="Proteomes" id="UP000054047">
    <property type="component" value="Unassembled WGS sequence"/>
</dbReference>
<dbReference type="OrthoDB" id="5983381at2759"/>
<keyword evidence="3" id="KW-0472">Membrane</keyword>
<dbReference type="PANTHER" id="PTHR24637">
    <property type="entry name" value="COLLAGEN"/>
    <property type="match status" value="1"/>
</dbReference>
<accession>A0A0C2DZJ9</accession>
<dbReference type="Pfam" id="PF01484">
    <property type="entry name" value="Col_cuticle_N"/>
    <property type="match status" value="1"/>
</dbReference>
<feature type="transmembrane region" description="Helical" evidence="3">
    <location>
        <begin position="6"/>
        <end position="28"/>
    </location>
</feature>
<dbReference type="Pfam" id="PF01391">
    <property type="entry name" value="Collagen"/>
    <property type="match status" value="1"/>
</dbReference>
<dbReference type="InterPro" id="IPR002486">
    <property type="entry name" value="Col_cuticle_N"/>
</dbReference>
<evidence type="ECO:0000256" key="3">
    <source>
        <dbReference type="SAM" id="Phobius"/>
    </source>
</evidence>
<dbReference type="InterPro" id="IPR008160">
    <property type="entry name" value="Collagen"/>
</dbReference>
<keyword evidence="6" id="KW-1185">Reference proteome</keyword>
<reference evidence="5 6" key="1">
    <citation type="submission" date="2013-12" db="EMBL/GenBank/DDBJ databases">
        <title>Draft genome of the parsitic nematode Ancylostoma duodenale.</title>
        <authorList>
            <person name="Mitreva M."/>
        </authorList>
    </citation>
    <scope>NUCLEOTIDE SEQUENCE [LARGE SCALE GENOMIC DNA]</scope>
    <source>
        <strain evidence="5 6">Zhejiang</strain>
    </source>
</reference>
<gene>
    <name evidence="5" type="ORF">ANCDUO_01187</name>
</gene>
<evidence type="ECO:0000256" key="1">
    <source>
        <dbReference type="ARBA" id="ARBA00022737"/>
    </source>
</evidence>
<feature type="compositionally biased region" description="Pro residues" evidence="2">
    <location>
        <begin position="132"/>
        <end position="142"/>
    </location>
</feature>
<sequence length="185" mass="18923">MDNHLANFTTGAGLVVVAVCLLYVPFLYNTTDSITNDLTVRMDQFRVRHSEITLSLRQRSSRYGTIRRERQAQGECSCSGVNQCPPGPAGAPGAPGFPGEPGKPGAKGAPGVPGITPPLPMQENTSGCKVCPPGPVGPPGQPGQPGAPGEKGMPGNPGFDGAPGDKGPPGEGDFLYANHGPAARV</sequence>
<evidence type="ECO:0000259" key="4">
    <source>
        <dbReference type="Pfam" id="PF01484"/>
    </source>
</evidence>
<evidence type="ECO:0000256" key="2">
    <source>
        <dbReference type="SAM" id="MobiDB-lite"/>
    </source>
</evidence>
<dbReference type="AlphaFoldDB" id="A0A0C2DZJ9"/>
<organism evidence="5 6">
    <name type="scientific">Ancylostoma duodenale</name>
    <dbReference type="NCBI Taxonomy" id="51022"/>
    <lineage>
        <taxon>Eukaryota</taxon>
        <taxon>Metazoa</taxon>
        <taxon>Ecdysozoa</taxon>
        <taxon>Nematoda</taxon>
        <taxon>Chromadorea</taxon>
        <taxon>Rhabditida</taxon>
        <taxon>Rhabditina</taxon>
        <taxon>Rhabditomorpha</taxon>
        <taxon>Strongyloidea</taxon>
        <taxon>Ancylostomatidae</taxon>
        <taxon>Ancylostomatinae</taxon>
        <taxon>Ancylostoma</taxon>
    </lineage>
</organism>
<dbReference type="PANTHER" id="PTHR24637:SF388">
    <property type="entry name" value="NEMATODE CUTICLE COLLAGEN N-TERMINAL DOMAIN-CONTAINING PROTEIN"/>
    <property type="match status" value="1"/>
</dbReference>